<keyword evidence="6" id="KW-0378">Hydrolase</keyword>
<dbReference type="CDD" id="cd07328">
    <property type="entry name" value="M48_Ste24p_like"/>
    <property type="match status" value="1"/>
</dbReference>
<evidence type="ECO:0000256" key="10">
    <source>
        <dbReference type="ARBA" id="ARBA00023136"/>
    </source>
</evidence>
<dbReference type="PANTHER" id="PTHR43221">
    <property type="entry name" value="PROTEASE HTPX"/>
    <property type="match status" value="1"/>
</dbReference>
<organism evidence="13 14">
    <name type="scientific">Dyadobacter subterraneus</name>
    <dbReference type="NCBI Taxonomy" id="2773304"/>
    <lineage>
        <taxon>Bacteria</taxon>
        <taxon>Pseudomonadati</taxon>
        <taxon>Bacteroidota</taxon>
        <taxon>Cytophagia</taxon>
        <taxon>Cytophagales</taxon>
        <taxon>Spirosomataceae</taxon>
        <taxon>Dyadobacter</taxon>
    </lineage>
</organism>
<evidence type="ECO:0000256" key="2">
    <source>
        <dbReference type="ARBA" id="ARBA00022475"/>
    </source>
</evidence>
<dbReference type="Proteomes" id="UP000634134">
    <property type="component" value="Unassembled WGS sequence"/>
</dbReference>
<protein>
    <submittedName>
        <fullName evidence="13">M48 family metalloprotease</fullName>
    </submittedName>
</protein>
<evidence type="ECO:0000256" key="6">
    <source>
        <dbReference type="ARBA" id="ARBA00022801"/>
    </source>
</evidence>
<keyword evidence="4 11" id="KW-0812">Transmembrane</keyword>
<dbReference type="RefSeq" id="WP_194124710.1">
    <property type="nucleotide sequence ID" value="NZ_JACYGY010000002.1"/>
</dbReference>
<feature type="transmembrane region" description="Helical" evidence="11">
    <location>
        <begin position="21"/>
        <end position="50"/>
    </location>
</feature>
<keyword evidence="10 11" id="KW-0472">Membrane</keyword>
<feature type="transmembrane region" description="Helical" evidence="11">
    <location>
        <begin position="56"/>
        <end position="81"/>
    </location>
</feature>
<feature type="domain" description="Peptidase M48" evidence="12">
    <location>
        <begin position="100"/>
        <end position="363"/>
    </location>
</feature>
<evidence type="ECO:0000313" key="13">
    <source>
        <dbReference type="EMBL" id="MBE9466488.1"/>
    </source>
</evidence>
<evidence type="ECO:0000259" key="12">
    <source>
        <dbReference type="Pfam" id="PF01435"/>
    </source>
</evidence>
<keyword evidence="5" id="KW-0479">Metal-binding</keyword>
<evidence type="ECO:0000256" key="3">
    <source>
        <dbReference type="ARBA" id="ARBA00022670"/>
    </source>
</evidence>
<evidence type="ECO:0000256" key="9">
    <source>
        <dbReference type="ARBA" id="ARBA00023049"/>
    </source>
</evidence>
<dbReference type="GO" id="GO:0008237">
    <property type="term" value="F:metallopeptidase activity"/>
    <property type="evidence" value="ECO:0007669"/>
    <property type="project" value="UniProtKB-KW"/>
</dbReference>
<keyword evidence="14" id="KW-1185">Reference proteome</keyword>
<keyword evidence="3" id="KW-0645">Protease</keyword>
<proteinExistence type="predicted"/>
<sequence>MQQIKVSENFKKMTLKAIGSIVLFIVTYFVLVILAVALTILCGILGFALVSSKINSITIMLSIGLVSMGILILIFLVKFIFKRHVTDLSHLTEITRNEEPALFRMIEDIVKEVQTDFPKKVYLSTDVNASVFYDSSFWSMFLPVKKNLQIGVGLVNTVSVIELKAILAHEFGHFSQRTMKVGSYVYNMNQIIYNMLYDNESYDSLAQKWASGGNIIMIFVTFAVKIVQGIQWILKKVYDVLNLSYMSLSREMEFHADEVAAHVAGSRPLINSLLRMDLADQSYNAVLNYYQSKINDAVTSQNIYPQQEYVMKFLAEKNKLPFENNLPQVSQDHLSRYNKSKLVITNQWASHPSTEDRIHQLEKLNLETRNYDTKPASALFTNMADLQKSLTDKLFSSIQYSTDTVVQSGEEFINDFLEEQRDNSFDEIYNSYYDYKNPSAPDDDQNSLLPSDRVFDLKTLFSNESVDEVYTLVSLEGDINNLRQISEGNSGIKSFDYDGIKYSPTDCPALITELESKVVEVKDSISRNDSNIYKYFLQLAEQQGKEDVLKGLYQSFFNIDQSFDDKFGIYIKMLNTSNFIFQTTPIEVISENLKILKEAETEFKKEIKFMLTEERFRASLTEEIKANFEDYLSGFYIFFYDQSYKQEELSVLFNTIKNYQTVLSKTHFIAKKQLLDYQVSLVRI</sequence>
<feature type="transmembrane region" description="Helical" evidence="11">
    <location>
        <begin position="215"/>
        <end position="234"/>
    </location>
</feature>
<evidence type="ECO:0000256" key="11">
    <source>
        <dbReference type="SAM" id="Phobius"/>
    </source>
</evidence>
<keyword evidence="9 13" id="KW-0482">Metalloprotease</keyword>
<evidence type="ECO:0000313" key="14">
    <source>
        <dbReference type="Proteomes" id="UP000634134"/>
    </source>
</evidence>
<dbReference type="PANTHER" id="PTHR43221:SF2">
    <property type="entry name" value="PROTEASE HTPX HOMOLOG"/>
    <property type="match status" value="1"/>
</dbReference>
<accession>A0ABR9WM99</accession>
<evidence type="ECO:0000256" key="7">
    <source>
        <dbReference type="ARBA" id="ARBA00022833"/>
    </source>
</evidence>
<keyword evidence="2" id="KW-1003">Cell membrane</keyword>
<gene>
    <name evidence="13" type="ORF">IEE83_31870</name>
</gene>
<dbReference type="Pfam" id="PF01435">
    <property type="entry name" value="Peptidase_M48"/>
    <property type="match status" value="1"/>
</dbReference>
<dbReference type="InterPro" id="IPR001915">
    <property type="entry name" value="Peptidase_M48"/>
</dbReference>
<dbReference type="Gene3D" id="3.30.2010.10">
    <property type="entry name" value="Metalloproteases ('zincins'), catalytic domain"/>
    <property type="match status" value="1"/>
</dbReference>
<evidence type="ECO:0000256" key="8">
    <source>
        <dbReference type="ARBA" id="ARBA00022989"/>
    </source>
</evidence>
<dbReference type="EMBL" id="JACYGY010000002">
    <property type="protein sequence ID" value="MBE9466488.1"/>
    <property type="molecule type" value="Genomic_DNA"/>
</dbReference>
<comment type="cofactor">
    <cofactor evidence="1">
        <name>Zn(2+)</name>
        <dbReference type="ChEBI" id="CHEBI:29105"/>
    </cofactor>
</comment>
<keyword evidence="7" id="KW-0862">Zinc</keyword>
<keyword evidence="8 11" id="KW-1133">Transmembrane helix</keyword>
<evidence type="ECO:0000256" key="1">
    <source>
        <dbReference type="ARBA" id="ARBA00001947"/>
    </source>
</evidence>
<comment type="caution">
    <text evidence="13">The sequence shown here is derived from an EMBL/GenBank/DDBJ whole genome shotgun (WGS) entry which is preliminary data.</text>
</comment>
<dbReference type="InterPro" id="IPR050083">
    <property type="entry name" value="HtpX_protease"/>
</dbReference>
<evidence type="ECO:0000256" key="5">
    <source>
        <dbReference type="ARBA" id="ARBA00022723"/>
    </source>
</evidence>
<name>A0ABR9WM99_9BACT</name>
<evidence type="ECO:0000256" key="4">
    <source>
        <dbReference type="ARBA" id="ARBA00022692"/>
    </source>
</evidence>
<reference evidence="14" key="1">
    <citation type="submission" date="2023-07" db="EMBL/GenBank/DDBJ databases">
        <title>Dyadobacter sp. nov 'subterranea' isolated from contaminted grondwater.</title>
        <authorList>
            <person name="Szabo I."/>
            <person name="Al-Omari J."/>
            <person name="Szerdahelyi S.G."/>
            <person name="Rado J."/>
        </authorList>
    </citation>
    <scope>NUCLEOTIDE SEQUENCE [LARGE SCALE GENOMIC DNA]</scope>
    <source>
        <strain evidence="14">UP-52</strain>
    </source>
</reference>